<evidence type="ECO:0000313" key="2">
    <source>
        <dbReference type="EMBL" id="AKY03778.1"/>
    </source>
</evidence>
<keyword evidence="3" id="KW-1185">Reference proteome</keyword>
<dbReference type="Proteomes" id="UP000204170">
    <property type="component" value="Segment"/>
</dbReference>
<sequence length="176" mass="18453">MGAGLYPPPIDKTRPLGIVYYNTVGSTAYVGDTETRAWLATYTAAPGRLYRVTLNVAAVDADAVADVATTADHGAKNSCTFRARWAYGTDATVTSTDMGAFYQSVYDDDSMFGSGACHQWFIGSASLTPGPLSVAITMKATKAAATYGSVRVLTLGGNTTSLQIEDIGGYPTPNLL</sequence>
<dbReference type="EMBL" id="KT186228">
    <property type="protein sequence ID" value="AKY03778.1"/>
    <property type="molecule type" value="Genomic_DNA"/>
</dbReference>
<reference evidence="2 3" key="1">
    <citation type="journal article" date="2016" name="Genome Announc.">
        <title>Genome Sequences of Streptomyces Phages Amela and Verse.</title>
        <authorList>
            <person name="Layton S.R."/>
            <person name="Hemenway R.M."/>
            <person name="Munyoki C.M."/>
            <person name="Barnes E.B."/>
            <person name="Barnett S.E."/>
            <person name="Bond A.M."/>
            <person name="Narvaez J.M."/>
            <person name="Sirisakd C.D."/>
            <person name="Smith B.R."/>
            <person name="Swain J."/>
            <person name="Syed O."/>
            <person name="Bowman C.A."/>
            <person name="Russell D.A."/>
            <person name="Bhuiyan S."/>
            <person name="Donegan-Quick R."/>
            <person name="Benjamin R.C."/>
            <person name="Hughes L.E."/>
        </authorList>
    </citation>
    <scope>NUCLEOTIDE SEQUENCE [LARGE SCALE GENOMIC DNA]</scope>
</reference>
<dbReference type="OrthoDB" id="21813at10239"/>
<feature type="domain" description="DUF7298" evidence="1">
    <location>
        <begin position="1"/>
        <end position="171"/>
    </location>
</feature>
<organism evidence="2 3">
    <name type="scientific">Streptomyces phage Amela</name>
    <dbReference type="NCBI Taxonomy" id="1673877"/>
    <lineage>
        <taxon>Viruses</taxon>
        <taxon>Duplodnaviria</taxon>
        <taxon>Heunggongvirae</taxon>
        <taxon>Uroviricota</taxon>
        <taxon>Caudoviricetes</taxon>
        <taxon>Arquatrovirinae</taxon>
        <taxon>Camvirus</taxon>
        <taxon>Camvirus amela</taxon>
    </lineage>
</organism>
<gene>
    <name evidence="2" type="ORF">SEA_AMELA_23</name>
</gene>
<dbReference type="RefSeq" id="YP_009208301.1">
    <property type="nucleotide sequence ID" value="NC_028904.1"/>
</dbReference>
<dbReference type="InterPro" id="IPR055722">
    <property type="entry name" value="DUF7298"/>
</dbReference>
<dbReference type="GeneID" id="26634832"/>
<name>A0A0K1YA47_9CAUD</name>
<accession>A0A0K1YA47</accession>
<proteinExistence type="predicted"/>
<evidence type="ECO:0000259" key="1">
    <source>
        <dbReference type="Pfam" id="PF23972"/>
    </source>
</evidence>
<dbReference type="Pfam" id="PF23972">
    <property type="entry name" value="DUF7298"/>
    <property type="match status" value="1"/>
</dbReference>
<protein>
    <recommendedName>
        <fullName evidence="1">DUF7298 domain-containing protein</fullName>
    </recommendedName>
</protein>
<evidence type="ECO:0000313" key="3">
    <source>
        <dbReference type="Proteomes" id="UP000204170"/>
    </source>
</evidence>
<dbReference type="KEGG" id="vg:26634832"/>